<dbReference type="InterPro" id="IPR036291">
    <property type="entry name" value="NAD(P)-bd_dom_sf"/>
</dbReference>
<dbReference type="GO" id="GO:0004776">
    <property type="term" value="F:succinate-CoA ligase (GDP-forming) activity"/>
    <property type="evidence" value="ECO:0007669"/>
    <property type="project" value="TreeGrafter"/>
</dbReference>
<dbReference type="Gene3D" id="3.40.50.720">
    <property type="entry name" value="NAD(P)-binding Rossmann-like Domain"/>
    <property type="match status" value="1"/>
</dbReference>
<dbReference type="GO" id="GO:0009361">
    <property type="term" value="C:succinate-CoA ligase complex (ADP-forming)"/>
    <property type="evidence" value="ECO:0007669"/>
    <property type="project" value="TreeGrafter"/>
</dbReference>
<comment type="caution">
    <text evidence="2">The sequence shown here is derived from an EMBL/GenBank/DDBJ whole genome shotgun (WGS) entry which is preliminary data.</text>
</comment>
<protein>
    <recommendedName>
        <fullName evidence="1">ATP-citrate synthase/succinyl-CoA ligase C-terminal domain-containing protein</fullName>
    </recommendedName>
</protein>
<dbReference type="SUPFAM" id="SSF51735">
    <property type="entry name" value="NAD(P)-binding Rossmann-fold domains"/>
    <property type="match status" value="1"/>
</dbReference>
<evidence type="ECO:0000259" key="1">
    <source>
        <dbReference type="Pfam" id="PF00549"/>
    </source>
</evidence>
<dbReference type="InterPro" id="IPR005811">
    <property type="entry name" value="SUCC_ACL_C"/>
</dbReference>
<organism evidence="2">
    <name type="scientific">Fervidicoccus fontis</name>
    <dbReference type="NCBI Taxonomy" id="683846"/>
    <lineage>
        <taxon>Archaea</taxon>
        <taxon>Thermoproteota</taxon>
        <taxon>Thermoprotei</taxon>
        <taxon>Fervidicoccales</taxon>
        <taxon>Fervidicoccaceae</taxon>
        <taxon>Fervidicoccus</taxon>
    </lineage>
</organism>
<dbReference type="AlphaFoldDB" id="A0A7C2UQQ1"/>
<accession>A0A7C2UQQ1</accession>
<name>A0A7C2UQQ1_9CREN</name>
<dbReference type="PANTHER" id="PTHR11117">
    <property type="entry name" value="SUCCINYL-COA LIGASE SUBUNIT ALPHA"/>
    <property type="match status" value="1"/>
</dbReference>
<dbReference type="GO" id="GO:0006099">
    <property type="term" value="P:tricarboxylic acid cycle"/>
    <property type="evidence" value="ECO:0007669"/>
    <property type="project" value="TreeGrafter"/>
</dbReference>
<dbReference type="SUPFAM" id="SSF52210">
    <property type="entry name" value="Succinyl-CoA synthetase domains"/>
    <property type="match status" value="2"/>
</dbReference>
<dbReference type="EMBL" id="DSFE01000048">
    <property type="protein sequence ID" value="HEU97665.1"/>
    <property type="molecule type" value="Genomic_DNA"/>
</dbReference>
<dbReference type="GO" id="GO:0004775">
    <property type="term" value="F:succinate-CoA ligase (ADP-forming) activity"/>
    <property type="evidence" value="ECO:0007669"/>
    <property type="project" value="TreeGrafter"/>
</dbReference>
<reference evidence="2" key="1">
    <citation type="journal article" date="2020" name="mSystems">
        <title>Genome- and Community-Level Interaction Insights into Carbon Utilization and Element Cycling Functions of Hydrothermarchaeota in Hydrothermal Sediment.</title>
        <authorList>
            <person name="Zhou Z."/>
            <person name="Liu Y."/>
            <person name="Xu W."/>
            <person name="Pan J."/>
            <person name="Luo Z.H."/>
            <person name="Li M."/>
        </authorList>
    </citation>
    <scope>NUCLEOTIDE SEQUENCE [LARGE SCALE GENOMIC DNA]</scope>
    <source>
        <strain evidence="2">SpSt-1259</strain>
    </source>
</reference>
<evidence type="ECO:0000313" key="2">
    <source>
        <dbReference type="EMBL" id="HEU97665.1"/>
    </source>
</evidence>
<dbReference type="InterPro" id="IPR016102">
    <property type="entry name" value="Succinyl-CoA_synth-like"/>
</dbReference>
<sequence length="549" mass="59386">MGMKKVTGAIVEKNLMRDSLQLMKISEELKKLSGVIEAVVAMGTETNKEIAKQLGLLLPEVEKAGDSDLFIAIAASDEASLKNAMSKAKELLSAPVSGGEMEYLDVESALSALPDANLAIVSVPGEYARDVTMKFLERGIHVHLFSDHVPEEHEVELKRYGYERGLLVLGPGAGTSIINGKAIAFANAVRRGPIGIIAAAGTGLQEVSSLIHNMGSGVSHGLGVGGGDVKDYVGGLMTKLSLSYMERDPSTKVIAIVSKPPQQETLNSILEFAEKNTTKPLVLGFMGKVDVKLSENLKRRTSVARTLHAAALEAVRLVSPSSYSEIVKKYTIPFDKIDEMLKPHYEKLNSSQKYIRALYTGGTLTSEALMIFDLLGLEIYSNAPLKGQKKLEDPFKSVENSVVDLGEEEFTAGRAHPMIDPTIRRLRLIEEAKDPGTAVILMDFVLGYGSHPDPAGAHIESIREAKRIAEREGRHLVIIGYVLGVEGDPQGFSEQKKKLEAEGVIVLPTNAISALAAATVALRGKLNREKVDVLYREYLKAYVEQGGGQ</sequence>
<dbReference type="Pfam" id="PF00549">
    <property type="entry name" value="Ligase_CoA"/>
    <property type="match status" value="1"/>
</dbReference>
<dbReference type="Gene3D" id="3.40.50.261">
    <property type="entry name" value="Succinyl-CoA synthetase domains"/>
    <property type="match status" value="2"/>
</dbReference>
<proteinExistence type="predicted"/>
<dbReference type="Proteomes" id="UP000885664">
    <property type="component" value="Unassembled WGS sequence"/>
</dbReference>
<dbReference type="GO" id="GO:0005829">
    <property type="term" value="C:cytosol"/>
    <property type="evidence" value="ECO:0007669"/>
    <property type="project" value="TreeGrafter"/>
</dbReference>
<feature type="domain" description="ATP-citrate synthase/succinyl-CoA ligase C-terminal" evidence="1">
    <location>
        <begin position="358"/>
        <end position="519"/>
    </location>
</feature>
<gene>
    <name evidence="2" type="ORF">ENO36_02260</name>
</gene>
<dbReference type="PANTHER" id="PTHR11117:SF24">
    <property type="entry name" value="PROTEIN FDRA"/>
    <property type="match status" value="1"/>
</dbReference>